<dbReference type="HOGENOM" id="CLU_1076573_0_0_7"/>
<dbReference type="PROSITE" id="PS50887">
    <property type="entry name" value="GGDEF"/>
    <property type="match status" value="1"/>
</dbReference>
<dbReference type="AlphaFoldDB" id="M1WKI4"/>
<dbReference type="InterPro" id="IPR050469">
    <property type="entry name" value="Diguanylate_Cyclase"/>
</dbReference>
<evidence type="ECO:0000313" key="6">
    <source>
        <dbReference type="Proteomes" id="UP000011724"/>
    </source>
</evidence>
<dbReference type="PANTHER" id="PTHR45138">
    <property type="entry name" value="REGULATORY COMPONENTS OF SENSORY TRANSDUCTION SYSTEM"/>
    <property type="match status" value="1"/>
</dbReference>
<dbReference type="InterPro" id="IPR029787">
    <property type="entry name" value="Nucleotide_cyclase"/>
</dbReference>
<organism evidence="5 6">
    <name type="scientific">Pseudodesulfovibrio piezophilus (strain DSM 21447 / JCM 15486 / C1TLV30)</name>
    <name type="common">Desulfovibrio piezophilus</name>
    <dbReference type="NCBI Taxonomy" id="1322246"/>
    <lineage>
        <taxon>Bacteria</taxon>
        <taxon>Pseudomonadati</taxon>
        <taxon>Thermodesulfobacteriota</taxon>
        <taxon>Desulfovibrionia</taxon>
        <taxon>Desulfovibrionales</taxon>
        <taxon>Desulfovibrionaceae</taxon>
    </lineage>
</organism>
<reference evidence="6" key="2">
    <citation type="journal article" date="2013" name="Stand. Genomic Sci.">
        <title>Complete genome sequence of Desulfocapsa sulfexigens, a marine deltaproteobacterium specialized in disproportionating inorganic sulfur compounds.</title>
        <authorList>
            <person name="Finster K.W."/>
            <person name="Kjeldsen K.U."/>
            <person name="Kube M."/>
            <person name="Reinhardt R."/>
            <person name="Mussmann M."/>
            <person name="Amann R."/>
            <person name="Schreiber L."/>
        </authorList>
    </citation>
    <scope>NUCLEOTIDE SEQUENCE [LARGE SCALE GENOMIC DNA]</scope>
    <source>
        <strain evidence="6">DSM 10523 / SB164P1</strain>
    </source>
</reference>
<dbReference type="Proteomes" id="UP000011724">
    <property type="component" value="Chromosome"/>
</dbReference>
<dbReference type="PANTHER" id="PTHR45138:SF9">
    <property type="entry name" value="DIGUANYLATE CYCLASE DGCM-RELATED"/>
    <property type="match status" value="1"/>
</dbReference>
<sequence>MQHDKRPLKTLKARYRLFYILSVVALAVLLCANFGVIYTLLVTPPENPENTMRFVYLIMVAGFIVLAAQALLIFTRFISLLGSEAETVENLNDQLKQLAVYDSLTKVYNRYKFESVVRRELDNVNRYGSPLTGIIFDIDNFKGINETHGYSMGDKLLVNLAAFVSGKLRNSDYVFRWRGGKFIILAPHTNEDKAAMVAEKLRQIVGHKLFGGTIRMSLSLGVVQGKQNDSMETFLHRLQSALTGAKHGGKNCVFILRD</sequence>
<dbReference type="STRING" id="1322246.BN4_12421"/>
<evidence type="ECO:0000256" key="3">
    <source>
        <dbReference type="SAM" id="Phobius"/>
    </source>
</evidence>
<keyword evidence="6" id="KW-1185">Reference proteome</keyword>
<dbReference type="Pfam" id="PF00990">
    <property type="entry name" value="GGDEF"/>
    <property type="match status" value="1"/>
</dbReference>
<dbReference type="OrthoDB" id="8554767at2"/>
<accession>M1WKI4</accession>
<evidence type="ECO:0000256" key="1">
    <source>
        <dbReference type="ARBA" id="ARBA00012528"/>
    </source>
</evidence>
<keyword evidence="3" id="KW-0812">Transmembrane</keyword>
<evidence type="ECO:0000259" key="4">
    <source>
        <dbReference type="PROSITE" id="PS50887"/>
    </source>
</evidence>
<feature type="transmembrane region" description="Helical" evidence="3">
    <location>
        <begin position="20"/>
        <end position="42"/>
    </location>
</feature>
<gene>
    <name evidence="5" type="ordered locus">BN4_12421</name>
</gene>
<dbReference type="GO" id="GO:0052621">
    <property type="term" value="F:diguanylate cyclase activity"/>
    <property type="evidence" value="ECO:0007669"/>
    <property type="project" value="UniProtKB-EC"/>
</dbReference>
<protein>
    <recommendedName>
        <fullName evidence="1">diguanylate cyclase</fullName>
        <ecNumber evidence="1">2.7.7.65</ecNumber>
    </recommendedName>
</protein>
<dbReference type="BioCyc" id="DPIE1322246:BN4_RS12155-MONOMER"/>
<dbReference type="PATRIC" id="fig|879567.3.peg.2585"/>
<dbReference type="KEGG" id="dpi:BN4_12421"/>
<dbReference type="RefSeq" id="WP_015415699.1">
    <property type="nucleotide sequence ID" value="NC_020409.1"/>
</dbReference>
<feature type="transmembrane region" description="Helical" evidence="3">
    <location>
        <begin position="54"/>
        <end position="74"/>
    </location>
</feature>
<dbReference type="eggNOG" id="COG3706">
    <property type="taxonomic scope" value="Bacteria"/>
</dbReference>
<dbReference type="InterPro" id="IPR000160">
    <property type="entry name" value="GGDEF_dom"/>
</dbReference>
<evidence type="ECO:0000256" key="2">
    <source>
        <dbReference type="ARBA" id="ARBA00034247"/>
    </source>
</evidence>
<feature type="domain" description="GGDEF" evidence="4">
    <location>
        <begin position="129"/>
        <end position="258"/>
    </location>
</feature>
<dbReference type="InterPro" id="IPR043128">
    <property type="entry name" value="Rev_trsase/Diguanyl_cyclase"/>
</dbReference>
<name>M1WKI4_PSEP2</name>
<comment type="catalytic activity">
    <reaction evidence="2">
        <text>2 GTP = 3',3'-c-di-GMP + 2 diphosphate</text>
        <dbReference type="Rhea" id="RHEA:24898"/>
        <dbReference type="ChEBI" id="CHEBI:33019"/>
        <dbReference type="ChEBI" id="CHEBI:37565"/>
        <dbReference type="ChEBI" id="CHEBI:58805"/>
        <dbReference type="EC" id="2.7.7.65"/>
    </reaction>
</comment>
<dbReference type="SMART" id="SM00267">
    <property type="entry name" value="GGDEF"/>
    <property type="match status" value="1"/>
</dbReference>
<reference evidence="5 6" key="1">
    <citation type="journal article" date="2013" name="PLoS ONE">
        <title>The first genomic and proteomic characterization of a deep-sea sulfate reducer: insights into the piezophilic lifestyle of Desulfovibrio piezophilus.</title>
        <authorList>
            <person name="Pradel N."/>
            <person name="Ji B."/>
            <person name="Gimenez G."/>
            <person name="Talla E."/>
            <person name="Lenoble P."/>
            <person name="Garel M."/>
            <person name="Tamburini C."/>
            <person name="Fourquet P."/>
            <person name="Lebrun R."/>
            <person name="Bertin P."/>
            <person name="Denis Y."/>
            <person name="Pophillat M."/>
            <person name="Barbe V."/>
            <person name="Ollivier B."/>
            <person name="Dolla A."/>
        </authorList>
    </citation>
    <scope>NUCLEOTIDE SEQUENCE [LARGE SCALE GENOMIC DNA]</scope>
    <source>
        <strain evidence="6">DSM 10523 / SB164P1</strain>
    </source>
</reference>
<dbReference type="CDD" id="cd01949">
    <property type="entry name" value="GGDEF"/>
    <property type="match status" value="1"/>
</dbReference>
<keyword evidence="3" id="KW-1133">Transmembrane helix</keyword>
<evidence type="ECO:0000313" key="5">
    <source>
        <dbReference type="EMBL" id="CCH49656.1"/>
    </source>
</evidence>
<keyword evidence="3" id="KW-0472">Membrane</keyword>
<dbReference type="EMBL" id="FO203427">
    <property type="protein sequence ID" value="CCH49656.1"/>
    <property type="molecule type" value="Genomic_DNA"/>
</dbReference>
<proteinExistence type="predicted"/>
<dbReference type="EC" id="2.7.7.65" evidence="1"/>
<dbReference type="Gene3D" id="3.30.70.270">
    <property type="match status" value="1"/>
</dbReference>
<dbReference type="NCBIfam" id="TIGR00254">
    <property type="entry name" value="GGDEF"/>
    <property type="match status" value="1"/>
</dbReference>
<dbReference type="SUPFAM" id="SSF55073">
    <property type="entry name" value="Nucleotide cyclase"/>
    <property type="match status" value="1"/>
</dbReference>